<dbReference type="RefSeq" id="WP_088158069.1">
    <property type="nucleotide sequence ID" value="NZ_NHON01000194.1"/>
</dbReference>
<dbReference type="InterPro" id="IPR051677">
    <property type="entry name" value="AfsR-DnrI-RedD_regulator"/>
</dbReference>
<name>A0A211YS37_9PROT</name>
<accession>A0A211YS37</accession>
<feature type="domain" description="Bacterial transcriptional activator" evidence="5">
    <location>
        <begin position="101"/>
        <end position="239"/>
    </location>
</feature>
<dbReference type="Pfam" id="PF03704">
    <property type="entry name" value="BTAD"/>
    <property type="match status" value="1"/>
</dbReference>
<protein>
    <recommendedName>
        <fullName evidence="5">Bacterial transcriptional activator domain-containing protein</fullName>
    </recommendedName>
</protein>
<dbReference type="SUPFAM" id="SSF52964">
    <property type="entry name" value="TolB, N-terminal domain"/>
    <property type="match status" value="1"/>
</dbReference>
<dbReference type="SMART" id="SM00028">
    <property type="entry name" value="TPR"/>
    <property type="match status" value="4"/>
</dbReference>
<dbReference type="Gene3D" id="1.25.40.10">
    <property type="entry name" value="Tetratricopeptide repeat domain"/>
    <property type="match status" value="3"/>
</dbReference>
<dbReference type="InterPro" id="IPR019734">
    <property type="entry name" value="TPR_rpt"/>
</dbReference>
<feature type="region of interest" description="Disordered" evidence="4">
    <location>
        <begin position="243"/>
        <end position="266"/>
    </location>
</feature>
<dbReference type="Gene3D" id="1.10.10.10">
    <property type="entry name" value="Winged helix-like DNA-binding domain superfamily/Winged helix DNA-binding domain"/>
    <property type="match status" value="1"/>
</dbReference>
<dbReference type="InterPro" id="IPR013105">
    <property type="entry name" value="TPR_2"/>
</dbReference>
<gene>
    <name evidence="6" type="ORF">BWR60_35710</name>
</gene>
<dbReference type="EMBL" id="NHON01000194">
    <property type="protein sequence ID" value="OWJ55885.1"/>
    <property type="molecule type" value="Genomic_DNA"/>
</dbReference>
<evidence type="ECO:0000256" key="1">
    <source>
        <dbReference type="ARBA" id="ARBA00022737"/>
    </source>
</evidence>
<organism evidence="6 7">
    <name type="scientific">Inquilinus limosus</name>
    <dbReference type="NCBI Taxonomy" id="171674"/>
    <lineage>
        <taxon>Bacteria</taxon>
        <taxon>Pseudomonadati</taxon>
        <taxon>Pseudomonadota</taxon>
        <taxon>Alphaproteobacteria</taxon>
        <taxon>Rhodospirillales</taxon>
        <taxon>Rhodospirillaceae</taxon>
        <taxon>Inquilinus</taxon>
    </lineage>
</organism>
<dbReference type="Pfam" id="PF14559">
    <property type="entry name" value="TPR_19"/>
    <property type="match status" value="1"/>
</dbReference>
<dbReference type="Gene3D" id="3.40.50.10070">
    <property type="entry name" value="TolB, N-terminal domain"/>
    <property type="match status" value="1"/>
</dbReference>
<proteinExistence type="predicted"/>
<keyword evidence="1" id="KW-0677">Repeat</keyword>
<evidence type="ECO:0000313" key="6">
    <source>
        <dbReference type="EMBL" id="OWJ55885.1"/>
    </source>
</evidence>
<evidence type="ECO:0000259" key="5">
    <source>
        <dbReference type="SMART" id="SM01043"/>
    </source>
</evidence>
<dbReference type="InterPro" id="IPR005158">
    <property type="entry name" value="BTAD"/>
</dbReference>
<dbReference type="InterPro" id="IPR011990">
    <property type="entry name" value="TPR-like_helical_dom_sf"/>
</dbReference>
<keyword evidence="7" id="KW-1185">Reference proteome</keyword>
<sequence>MPDEPQLTVRLLGGVEVARDGRPVALPSSRKARALLVYLATTERPHRRDRLCTIFWDIPDDPRGALRSSLSLLRRVVDTPGQPRILADRDTVRLDAAGAGVDLVAIRRSLSAGVEVAPTAALEQAAAAFQGEFAEGLDLPSCPDFQVWCVAERQEVRRLRLQVLRALLERHADDPEAALPHARVLVSADVDDVSAHVALLRVLIAGGRQREAEEQRDVSARLLGGTGSEAAEQLIWAWRSLSGSRSPAGDREPAAPPPSRRGAEAGRPHIAVLPFTSMGGDAEQGYFADGITEDIITDLSRVSALFVVARNTAFTFRGQAVEVTEVARRLNVGYVLQGSVRRAADRVRVNVRLIEGATGDHLWSERYDRDFDDIFALQDDISRSVVDALRVTLLPEELRSIEGGPTSSADAYECCLQGRSALFTSFGNKPALAEAREMFLQAIAIDPGYARAYAGVAACDVLLWLGGSTEISYEEILRNSDTALSFAPNLAEAHASRGLALFLAGRAGEATTAFERALALDPELFEAHEWYAEMCRNTGRYAEAAALFERAADLRDTDYICLVVLRDTYASLGRAEDALAAARRGFARIEAQLARRPDDAMALCAGAAMLVSLGDPGRALAWAGRALALNPEDYVVHYNAACAYAEAGRPDAALDRLEHISARTPRVRSWLLGIVQHDAQLDSLRGVPRFHGFLARLEADVQRARSGHDTECGAAAGTGPA</sequence>
<evidence type="ECO:0000256" key="3">
    <source>
        <dbReference type="PROSITE-ProRule" id="PRU00339"/>
    </source>
</evidence>
<dbReference type="Proteomes" id="UP000196655">
    <property type="component" value="Unassembled WGS sequence"/>
</dbReference>
<dbReference type="InterPro" id="IPR036388">
    <property type="entry name" value="WH-like_DNA-bd_sf"/>
</dbReference>
<dbReference type="SMART" id="SM01043">
    <property type="entry name" value="BTAD"/>
    <property type="match status" value="1"/>
</dbReference>
<evidence type="ECO:0000313" key="7">
    <source>
        <dbReference type="Proteomes" id="UP000196655"/>
    </source>
</evidence>
<dbReference type="NCBIfam" id="NF047558">
    <property type="entry name" value="TPR_END_plus"/>
    <property type="match status" value="1"/>
</dbReference>
<comment type="caution">
    <text evidence="6">The sequence shown here is derived from an EMBL/GenBank/DDBJ whole genome shotgun (WGS) entry which is preliminary data.</text>
</comment>
<keyword evidence="2 3" id="KW-0802">TPR repeat</keyword>
<dbReference type="Pfam" id="PF07719">
    <property type="entry name" value="TPR_2"/>
    <property type="match status" value="1"/>
</dbReference>
<dbReference type="OrthoDB" id="7325815at2"/>
<dbReference type="SUPFAM" id="SSF48452">
    <property type="entry name" value="TPR-like"/>
    <property type="match status" value="2"/>
</dbReference>
<evidence type="ECO:0000256" key="2">
    <source>
        <dbReference type="ARBA" id="ARBA00022803"/>
    </source>
</evidence>
<dbReference type="AlphaFoldDB" id="A0A211YS37"/>
<feature type="repeat" description="TPR" evidence="3">
    <location>
        <begin position="491"/>
        <end position="524"/>
    </location>
</feature>
<dbReference type="PANTHER" id="PTHR35807">
    <property type="entry name" value="TRANSCRIPTIONAL REGULATOR REDD-RELATED"/>
    <property type="match status" value="1"/>
</dbReference>
<evidence type="ECO:0000256" key="4">
    <source>
        <dbReference type="SAM" id="MobiDB-lite"/>
    </source>
</evidence>
<reference evidence="7" key="1">
    <citation type="submission" date="2017-05" db="EMBL/GenBank/DDBJ databases">
        <authorList>
            <person name="Macchi M."/>
            <person name="Festa S."/>
            <person name="Coppotelli B.M."/>
            <person name="Morelli I.S."/>
        </authorList>
    </citation>
    <scope>NUCLEOTIDE SEQUENCE [LARGE SCALE GENOMIC DNA]</scope>
    <source>
        <strain evidence="7">I</strain>
    </source>
</reference>
<dbReference type="PROSITE" id="PS50005">
    <property type="entry name" value="TPR"/>
    <property type="match status" value="1"/>
</dbReference>